<dbReference type="InterPro" id="IPR003148">
    <property type="entry name" value="RCK_N"/>
</dbReference>
<dbReference type="Pfam" id="PF02080">
    <property type="entry name" value="TrkA_C"/>
    <property type="match status" value="1"/>
</dbReference>
<evidence type="ECO:0000256" key="5">
    <source>
        <dbReference type="ARBA" id="ARBA00023027"/>
    </source>
</evidence>
<evidence type="ECO:0000256" key="2">
    <source>
        <dbReference type="ARBA" id="ARBA00022448"/>
    </source>
</evidence>
<dbReference type="PROSITE" id="PS51202">
    <property type="entry name" value="RCK_C"/>
    <property type="match status" value="1"/>
</dbReference>
<feature type="domain" description="RCK C-terminal" evidence="8">
    <location>
        <begin position="136"/>
        <end position="217"/>
    </location>
</feature>
<keyword evidence="2" id="KW-0813">Transport</keyword>
<dbReference type="GO" id="GO:0015079">
    <property type="term" value="F:potassium ion transmembrane transporter activity"/>
    <property type="evidence" value="ECO:0007669"/>
    <property type="project" value="InterPro"/>
</dbReference>
<dbReference type="Gene3D" id="3.40.50.720">
    <property type="entry name" value="NAD(P)-binding Rossmann-like Domain"/>
    <property type="match status" value="1"/>
</dbReference>
<protein>
    <recommendedName>
        <fullName evidence="11">Trk system potassium uptake protein TrkA</fullName>
    </recommendedName>
</protein>
<evidence type="ECO:0000256" key="3">
    <source>
        <dbReference type="ARBA" id="ARBA00022538"/>
    </source>
</evidence>
<proteinExistence type="predicted"/>
<dbReference type="PANTHER" id="PTHR43833">
    <property type="entry name" value="POTASSIUM CHANNEL PROTEIN 2-RELATED-RELATED"/>
    <property type="match status" value="1"/>
</dbReference>
<evidence type="ECO:0000259" key="8">
    <source>
        <dbReference type="PROSITE" id="PS51202"/>
    </source>
</evidence>
<dbReference type="InterPro" id="IPR006037">
    <property type="entry name" value="RCK_C"/>
</dbReference>
<comment type="caution">
    <text evidence="9">The sequence shown here is derived from an EMBL/GenBank/DDBJ whole genome shotgun (WGS) entry which is preliminary data.</text>
</comment>
<keyword evidence="3" id="KW-0633">Potassium transport</keyword>
<reference evidence="9 10" key="1">
    <citation type="journal article" date="2016" name="Sci. Rep.">
        <title>Metabolic traits of an uncultured archaeal lineage -MSBL1- from brine pools of the Red Sea.</title>
        <authorList>
            <person name="Mwirichia R."/>
            <person name="Alam I."/>
            <person name="Rashid M."/>
            <person name="Vinu M."/>
            <person name="Ba-Alawi W."/>
            <person name="Anthony Kamau A."/>
            <person name="Kamanda Ngugi D."/>
            <person name="Goker M."/>
            <person name="Klenk H.P."/>
            <person name="Bajic V."/>
            <person name="Stingl U."/>
        </authorList>
    </citation>
    <scope>NUCLEOTIDE SEQUENCE [LARGE SCALE GENOMIC DNA]</scope>
    <source>
        <strain evidence="9">SCGC-AAA259E17</strain>
    </source>
</reference>
<dbReference type="SUPFAM" id="SSF116726">
    <property type="entry name" value="TrkA C-terminal domain-like"/>
    <property type="match status" value="1"/>
</dbReference>
<dbReference type="InterPro" id="IPR050721">
    <property type="entry name" value="Trk_Ktr_HKT_K-transport"/>
</dbReference>
<dbReference type="Pfam" id="PF02254">
    <property type="entry name" value="TrkA_N"/>
    <property type="match status" value="1"/>
</dbReference>
<sequence length="218" mass="23190">MYVIIIGGGRTGASLAVRLLKRDHEPVIVEKEEQRAHELAAELDALVIHGSGSDLDVLRDAGAEKADAMAAVAAADEVNFMSCKLGKELGIDRVVTRVNDPKHASMFEDLGVDAAISFVDAAAALYEKAVTGPGMYGLMGFRGGEAEVVEVSVVEGSQAVDKTIRELTLPRLCTVAMITRRGELIPPRGDTEFKAGDQVILAGKSDEVMPVAKLFRGK</sequence>
<comment type="function">
    <text evidence="1">Part of a potassium transport system.</text>
</comment>
<name>A0A133UBM4_9EURY</name>
<evidence type="ECO:0000313" key="10">
    <source>
        <dbReference type="Proteomes" id="UP000070373"/>
    </source>
</evidence>
<dbReference type="GO" id="GO:0005886">
    <property type="term" value="C:plasma membrane"/>
    <property type="evidence" value="ECO:0007669"/>
    <property type="project" value="InterPro"/>
</dbReference>
<dbReference type="AlphaFoldDB" id="A0A133UBM4"/>
<dbReference type="InterPro" id="IPR036291">
    <property type="entry name" value="NAD(P)-bd_dom_sf"/>
</dbReference>
<dbReference type="InterPro" id="IPR006036">
    <property type="entry name" value="K_uptake_TrkA"/>
</dbReference>
<evidence type="ECO:0008006" key="11">
    <source>
        <dbReference type="Google" id="ProtNLM"/>
    </source>
</evidence>
<keyword evidence="4" id="KW-0630">Potassium</keyword>
<dbReference type="PANTHER" id="PTHR43833:SF5">
    <property type="entry name" value="TRK SYSTEM POTASSIUM UPTAKE PROTEIN TRKA"/>
    <property type="match status" value="1"/>
</dbReference>
<dbReference type="PROSITE" id="PS51201">
    <property type="entry name" value="RCK_N"/>
    <property type="match status" value="1"/>
</dbReference>
<organism evidence="9 10">
    <name type="scientific">candidate division MSBL1 archaeon SCGC-AAA259E17</name>
    <dbReference type="NCBI Taxonomy" id="1698263"/>
    <lineage>
        <taxon>Archaea</taxon>
        <taxon>Methanobacteriati</taxon>
        <taxon>Methanobacteriota</taxon>
        <taxon>candidate division MSBL1</taxon>
    </lineage>
</organism>
<gene>
    <name evidence="9" type="ORF">AKJ64_04640</name>
</gene>
<evidence type="ECO:0000256" key="1">
    <source>
        <dbReference type="ARBA" id="ARBA00003660"/>
    </source>
</evidence>
<dbReference type="EMBL" id="LHXN01000107">
    <property type="protein sequence ID" value="KXA91588.1"/>
    <property type="molecule type" value="Genomic_DNA"/>
</dbReference>
<dbReference type="Proteomes" id="UP000070373">
    <property type="component" value="Unassembled WGS sequence"/>
</dbReference>
<keyword evidence="5" id="KW-0520">NAD</keyword>
<dbReference type="Gene3D" id="3.30.70.1450">
    <property type="entry name" value="Regulator of K+ conductance, C-terminal domain"/>
    <property type="match status" value="1"/>
</dbReference>
<accession>A0A133UBM4</accession>
<feature type="domain" description="RCK N-terminal" evidence="7">
    <location>
        <begin position="1"/>
        <end position="116"/>
    </location>
</feature>
<evidence type="ECO:0000313" key="9">
    <source>
        <dbReference type="EMBL" id="KXA91588.1"/>
    </source>
</evidence>
<evidence type="ECO:0000259" key="7">
    <source>
        <dbReference type="PROSITE" id="PS51201"/>
    </source>
</evidence>
<dbReference type="SUPFAM" id="SSF51735">
    <property type="entry name" value="NAD(P)-binding Rossmann-fold domains"/>
    <property type="match status" value="1"/>
</dbReference>
<keyword evidence="6" id="KW-0406">Ion transport</keyword>
<evidence type="ECO:0000256" key="6">
    <source>
        <dbReference type="ARBA" id="ARBA00023065"/>
    </source>
</evidence>
<evidence type="ECO:0000256" key="4">
    <source>
        <dbReference type="ARBA" id="ARBA00022958"/>
    </source>
</evidence>
<keyword evidence="10" id="KW-1185">Reference proteome</keyword>
<dbReference type="InterPro" id="IPR036721">
    <property type="entry name" value="RCK_C_sf"/>
</dbReference>
<dbReference type="PRINTS" id="PR00335">
    <property type="entry name" value="KUPTAKETRKA"/>
</dbReference>